<sequence>MGLFDFASNIGKKLFGSDAKPEEAAAKIQKELDAAHLGIKNLTVTVQGQKCSLAGDCPDFVAFQKAVLIAGNVEGVQEVEAKKLIIASAAQAAAEPKVDYYIIQKGDTLSKIAKQFYGNANDYPKIFAANKEVIQDPDKIFPGQKIRIPAKEA</sequence>
<dbReference type="PANTHER" id="PTHR34700">
    <property type="entry name" value="POTASSIUM BINDING PROTEIN KBP"/>
    <property type="match status" value="1"/>
</dbReference>
<dbReference type="OrthoDB" id="370541at2"/>
<dbReference type="NCBIfam" id="NF008399">
    <property type="entry name" value="PRK11198.1"/>
    <property type="match status" value="1"/>
</dbReference>
<dbReference type="GO" id="GO:0005737">
    <property type="term" value="C:cytoplasm"/>
    <property type="evidence" value="ECO:0007669"/>
    <property type="project" value="UniProtKB-SubCell"/>
</dbReference>
<dbReference type="InterPro" id="IPR052196">
    <property type="entry name" value="Bact_Kbp"/>
</dbReference>
<dbReference type="SMART" id="SM00257">
    <property type="entry name" value="LysM"/>
    <property type="match status" value="1"/>
</dbReference>
<dbReference type="PANTHER" id="PTHR34700:SF8">
    <property type="entry name" value="POTASSIUM BINDING PROTEIN KBP"/>
    <property type="match status" value="1"/>
</dbReference>
<dbReference type="Proteomes" id="UP000286947">
    <property type="component" value="Unassembled WGS sequence"/>
</dbReference>
<comment type="caution">
    <text evidence="5">The sequence shown here is derived from an EMBL/GenBank/DDBJ whole genome shotgun (WGS) entry which is preliminary data.</text>
</comment>
<evidence type="ECO:0000313" key="6">
    <source>
        <dbReference type="Proteomes" id="UP000286947"/>
    </source>
</evidence>
<name>A0A433SHK7_9BURK</name>
<evidence type="ECO:0000256" key="2">
    <source>
        <dbReference type="ARBA" id="ARBA00022490"/>
    </source>
</evidence>
<dbReference type="Pfam" id="PF01476">
    <property type="entry name" value="LysM"/>
    <property type="match status" value="1"/>
</dbReference>
<dbReference type="RefSeq" id="WP_126978227.1">
    <property type="nucleotide sequence ID" value="NZ_CAWUGC010000006.1"/>
</dbReference>
<organism evidence="5 6">
    <name type="scientific">Saezia sanguinis</name>
    <dbReference type="NCBI Taxonomy" id="1965230"/>
    <lineage>
        <taxon>Bacteria</taxon>
        <taxon>Pseudomonadati</taxon>
        <taxon>Pseudomonadota</taxon>
        <taxon>Betaproteobacteria</taxon>
        <taxon>Burkholderiales</taxon>
        <taxon>Saeziaceae</taxon>
        <taxon>Saezia</taxon>
    </lineage>
</organism>
<accession>A0A433SHK7</accession>
<dbReference type="EMBL" id="PQSP01000001">
    <property type="protein sequence ID" value="RUS68239.1"/>
    <property type="molecule type" value="Genomic_DNA"/>
</dbReference>
<evidence type="ECO:0000259" key="4">
    <source>
        <dbReference type="PROSITE" id="PS51782"/>
    </source>
</evidence>
<proteinExistence type="predicted"/>
<evidence type="ECO:0000256" key="1">
    <source>
        <dbReference type="ARBA" id="ARBA00004496"/>
    </source>
</evidence>
<dbReference type="AlphaFoldDB" id="A0A433SHK7"/>
<dbReference type="Pfam" id="PF04972">
    <property type="entry name" value="BON"/>
    <property type="match status" value="1"/>
</dbReference>
<reference evidence="5 6" key="1">
    <citation type="submission" date="2018-01" db="EMBL/GenBank/DDBJ databases">
        <title>Saezia sanguinis gen. nov., sp. nov., in the order Burkholderiales isolated from human blood.</title>
        <authorList>
            <person name="Medina-Pascual M.J."/>
            <person name="Valdezate S."/>
            <person name="Monzon S."/>
            <person name="Cuesta I."/>
            <person name="Carrasco G."/>
            <person name="Villalon P."/>
            <person name="Saez-Nieto J.A."/>
        </authorList>
    </citation>
    <scope>NUCLEOTIDE SEQUENCE [LARGE SCALE GENOMIC DNA]</scope>
    <source>
        <strain evidence="5 6">CNM695-12</strain>
    </source>
</reference>
<dbReference type="InterPro" id="IPR036779">
    <property type="entry name" value="LysM_dom_sf"/>
</dbReference>
<evidence type="ECO:0000256" key="3">
    <source>
        <dbReference type="ARBA" id="ARBA00072219"/>
    </source>
</evidence>
<evidence type="ECO:0000313" key="5">
    <source>
        <dbReference type="EMBL" id="RUS68239.1"/>
    </source>
</evidence>
<dbReference type="SUPFAM" id="SSF54106">
    <property type="entry name" value="LysM domain"/>
    <property type="match status" value="1"/>
</dbReference>
<dbReference type="PROSITE" id="PS51782">
    <property type="entry name" value="LYSM"/>
    <property type="match status" value="1"/>
</dbReference>
<gene>
    <name evidence="5" type="ORF">CUZ56_00726</name>
</gene>
<dbReference type="Gene3D" id="3.10.350.10">
    <property type="entry name" value="LysM domain"/>
    <property type="match status" value="1"/>
</dbReference>
<feature type="domain" description="LysM" evidence="4">
    <location>
        <begin position="99"/>
        <end position="148"/>
    </location>
</feature>
<dbReference type="InterPro" id="IPR007055">
    <property type="entry name" value="BON_dom"/>
</dbReference>
<dbReference type="CDD" id="cd00118">
    <property type="entry name" value="LysM"/>
    <property type="match status" value="1"/>
</dbReference>
<protein>
    <recommendedName>
        <fullName evidence="3">Potassium binding protein Kbp</fullName>
    </recommendedName>
</protein>
<keyword evidence="6" id="KW-1185">Reference proteome</keyword>
<dbReference type="FunFam" id="3.10.350.10:FF:000001">
    <property type="entry name" value="Peptidoglycan-binding protein LysM"/>
    <property type="match status" value="1"/>
</dbReference>
<comment type="subcellular location">
    <subcellularLocation>
        <location evidence="1">Cytoplasm</location>
    </subcellularLocation>
</comment>
<keyword evidence="2" id="KW-0963">Cytoplasm</keyword>
<dbReference type="InterPro" id="IPR018392">
    <property type="entry name" value="LysM"/>
</dbReference>